<dbReference type="Pfam" id="PF14064">
    <property type="entry name" value="HmuY"/>
    <property type="match status" value="1"/>
</dbReference>
<evidence type="ECO:0000256" key="1">
    <source>
        <dbReference type="SAM" id="SignalP"/>
    </source>
</evidence>
<name>A0A372NX75_9SPHI</name>
<protein>
    <recommendedName>
        <fullName evidence="4">HmuY protein</fullName>
    </recommendedName>
</protein>
<keyword evidence="1" id="KW-0732">Signal</keyword>
<dbReference type="Proteomes" id="UP000264217">
    <property type="component" value="Unassembled WGS sequence"/>
</dbReference>
<dbReference type="PROSITE" id="PS51257">
    <property type="entry name" value="PROKAR_LIPOPROTEIN"/>
    <property type="match status" value="1"/>
</dbReference>
<organism evidence="2 3">
    <name type="scientific">Mucilaginibacter conchicola</name>
    <dbReference type="NCBI Taxonomy" id="2303333"/>
    <lineage>
        <taxon>Bacteria</taxon>
        <taxon>Pseudomonadati</taxon>
        <taxon>Bacteroidota</taxon>
        <taxon>Sphingobacteriia</taxon>
        <taxon>Sphingobacteriales</taxon>
        <taxon>Sphingobacteriaceae</taxon>
        <taxon>Mucilaginibacter</taxon>
    </lineage>
</organism>
<dbReference type="InterPro" id="IPR025921">
    <property type="entry name" value="HmuY"/>
</dbReference>
<feature type="signal peptide" evidence="1">
    <location>
        <begin position="1"/>
        <end position="20"/>
    </location>
</feature>
<evidence type="ECO:0000313" key="3">
    <source>
        <dbReference type="Proteomes" id="UP000264217"/>
    </source>
</evidence>
<evidence type="ECO:0008006" key="4">
    <source>
        <dbReference type="Google" id="ProtNLM"/>
    </source>
</evidence>
<dbReference type="OrthoDB" id="1190814at2"/>
<proteinExistence type="predicted"/>
<keyword evidence="3" id="KW-1185">Reference proteome</keyword>
<dbReference type="EMBL" id="QWDC01000001">
    <property type="protein sequence ID" value="RFZ94632.1"/>
    <property type="molecule type" value="Genomic_DNA"/>
</dbReference>
<accession>A0A372NX75</accession>
<gene>
    <name evidence="2" type="ORF">D0C36_03555</name>
</gene>
<dbReference type="CDD" id="cd12105">
    <property type="entry name" value="HmuY"/>
    <property type="match status" value="1"/>
</dbReference>
<feature type="chain" id="PRO_5016778456" description="HmuY protein" evidence="1">
    <location>
        <begin position="21"/>
        <end position="273"/>
    </location>
</feature>
<sequence>MYLKNIISLKRITLLSTASAFLLLASCSKNSSNEVKPVDPTKPDTETPTGVATGVYSIASIAMDPGTNGNTTAKTFYYSLEENKEIPESQRSTSNWDIAFYSTYNSSISPNNGTNKNSLGYGGPGKGGISMVINSTIDANYYDNAKHELKSVPARDLFDQAFNAVTTVPFTDDQLTANGSLVLDHFNTPDDGWAWYDFYGNLFPNAPGDSKQHVAYAMPRTIIVKTAKGHYAKMIIYSLYKDAPVDPSRANQAGYLTFKYAIQKDGSKNLDIK</sequence>
<dbReference type="AlphaFoldDB" id="A0A372NX75"/>
<dbReference type="RefSeq" id="WP_117390193.1">
    <property type="nucleotide sequence ID" value="NZ_QWDC01000001.1"/>
</dbReference>
<evidence type="ECO:0000313" key="2">
    <source>
        <dbReference type="EMBL" id="RFZ94632.1"/>
    </source>
</evidence>
<reference evidence="2 3" key="1">
    <citation type="submission" date="2018-08" db="EMBL/GenBank/DDBJ databases">
        <title>Mucilaginibacter sp. MYSH2.</title>
        <authorList>
            <person name="Seo T."/>
        </authorList>
    </citation>
    <scope>NUCLEOTIDE SEQUENCE [LARGE SCALE GENOMIC DNA]</scope>
    <source>
        <strain evidence="2 3">MYSH2</strain>
    </source>
</reference>
<comment type="caution">
    <text evidence="2">The sequence shown here is derived from an EMBL/GenBank/DDBJ whole genome shotgun (WGS) entry which is preliminary data.</text>
</comment>